<evidence type="ECO:0000313" key="2">
    <source>
        <dbReference type="EMBL" id="GAA0488600.1"/>
    </source>
</evidence>
<sequence length="60" mass="7079">MTKERFERHKQPWNSEEIQKLHAFAKKGMTLKAISKALTRSEESIKKRAKADKLKIAKKR</sequence>
<gene>
    <name evidence="2" type="ORF">GCM10009096_34460</name>
</gene>
<dbReference type="Proteomes" id="UP001500713">
    <property type="component" value="Unassembled WGS sequence"/>
</dbReference>
<reference evidence="3" key="1">
    <citation type="journal article" date="2019" name="Int. J. Syst. Evol. Microbiol.">
        <title>The Global Catalogue of Microorganisms (GCM) 10K type strain sequencing project: providing services to taxonomists for standard genome sequencing and annotation.</title>
        <authorList>
            <consortium name="The Broad Institute Genomics Platform"/>
            <consortium name="The Broad Institute Genome Sequencing Center for Infectious Disease"/>
            <person name="Wu L."/>
            <person name="Ma J."/>
        </authorList>
    </citation>
    <scope>NUCLEOTIDE SEQUENCE [LARGE SCALE GENOMIC DNA]</scope>
    <source>
        <strain evidence="3">JCM 14162</strain>
    </source>
</reference>
<dbReference type="EMBL" id="BAAAEM010000005">
    <property type="protein sequence ID" value="GAA0488600.1"/>
    <property type="molecule type" value="Genomic_DNA"/>
</dbReference>
<keyword evidence="3" id="KW-1185">Reference proteome</keyword>
<name>A0ABP3KWR0_9SPHN</name>
<evidence type="ECO:0008006" key="4">
    <source>
        <dbReference type="Google" id="ProtNLM"/>
    </source>
</evidence>
<protein>
    <recommendedName>
        <fullName evidence="4">Myb-like domain-containing protein</fullName>
    </recommendedName>
</protein>
<evidence type="ECO:0000256" key="1">
    <source>
        <dbReference type="SAM" id="MobiDB-lite"/>
    </source>
</evidence>
<feature type="region of interest" description="Disordered" evidence="1">
    <location>
        <begin position="40"/>
        <end position="60"/>
    </location>
</feature>
<accession>A0ABP3KWR0</accession>
<proteinExistence type="predicted"/>
<dbReference type="RefSeq" id="WP_229954464.1">
    <property type="nucleotide sequence ID" value="NZ_BAAAEM010000005.1"/>
</dbReference>
<comment type="caution">
    <text evidence="2">The sequence shown here is derived from an EMBL/GenBank/DDBJ whole genome shotgun (WGS) entry which is preliminary data.</text>
</comment>
<organism evidence="2 3">
    <name type="scientific">Parasphingorhabdus litoris</name>
    <dbReference type="NCBI Taxonomy" id="394733"/>
    <lineage>
        <taxon>Bacteria</taxon>
        <taxon>Pseudomonadati</taxon>
        <taxon>Pseudomonadota</taxon>
        <taxon>Alphaproteobacteria</taxon>
        <taxon>Sphingomonadales</taxon>
        <taxon>Sphingomonadaceae</taxon>
        <taxon>Parasphingorhabdus</taxon>
    </lineage>
</organism>
<evidence type="ECO:0000313" key="3">
    <source>
        <dbReference type="Proteomes" id="UP001500713"/>
    </source>
</evidence>